<sequence length="342" mass="36189">MSSPLVNGPLVHESRPGPGQWARSWFDLVRIYNVPIPLCGMLAGAYAAPVEPTLRFLVVIFAAIVGSASTQSFNDYEDRASDATHAPFRPIPSGKLKSSSVLFGGHLLAVILAVVSLALEPMAVLPVFGAFALTRKYSALKKHTVLHHLMMPGALALTPLYGSLIVHGQVLPLAWISAAGIFLGDINMNVVGSFKDLWETSEQERVLPVVIGPKPAIAVALVCGVAGMAVQAGSVVIGWAHAGALIPLVPACALTIWSRLRLYEEPSAKVGYSALQAGRIAECLSFPALIAGVVRVDHALAIILCLMLLALYTQTIIPENILPDKASALLDDGQTNVQSVKS</sequence>
<gene>
    <name evidence="7" type="ORF">LZC94_22250</name>
</gene>
<keyword evidence="5 6" id="KW-0472">Membrane</keyword>
<keyword evidence="3 6" id="KW-0812">Transmembrane</keyword>
<evidence type="ECO:0000256" key="6">
    <source>
        <dbReference type="SAM" id="Phobius"/>
    </source>
</evidence>
<feature type="transmembrane region" description="Helical" evidence="6">
    <location>
        <begin position="145"/>
        <end position="167"/>
    </location>
</feature>
<feature type="transmembrane region" description="Helical" evidence="6">
    <location>
        <begin position="206"/>
        <end position="230"/>
    </location>
</feature>
<evidence type="ECO:0000256" key="5">
    <source>
        <dbReference type="ARBA" id="ARBA00023136"/>
    </source>
</evidence>
<reference evidence="7 8" key="1">
    <citation type="submission" date="2021-12" db="EMBL/GenBank/DDBJ databases">
        <title>Discovery of the Pendulisporaceae a myxobacterial family with distinct sporulation behavior and unique specialized metabolism.</title>
        <authorList>
            <person name="Garcia R."/>
            <person name="Popoff A."/>
            <person name="Bader C.D."/>
            <person name="Loehr J."/>
            <person name="Walesch S."/>
            <person name="Walt C."/>
            <person name="Boldt J."/>
            <person name="Bunk B."/>
            <person name="Haeckl F.J.F.P.J."/>
            <person name="Gunesch A.P."/>
            <person name="Birkelbach J."/>
            <person name="Nuebel U."/>
            <person name="Pietschmann T."/>
            <person name="Bach T."/>
            <person name="Mueller R."/>
        </authorList>
    </citation>
    <scope>NUCLEOTIDE SEQUENCE [LARGE SCALE GENOMIC DNA]</scope>
    <source>
        <strain evidence="7 8">MSr11954</strain>
    </source>
</reference>
<dbReference type="Pfam" id="PF01040">
    <property type="entry name" value="UbiA"/>
    <property type="match status" value="1"/>
</dbReference>
<dbReference type="Proteomes" id="UP001370348">
    <property type="component" value="Chromosome"/>
</dbReference>
<name>A0ABZ2MBN9_9BACT</name>
<dbReference type="Gene3D" id="1.10.357.140">
    <property type="entry name" value="UbiA prenyltransferase"/>
    <property type="match status" value="1"/>
</dbReference>
<keyword evidence="2" id="KW-1003">Cell membrane</keyword>
<evidence type="ECO:0000256" key="1">
    <source>
        <dbReference type="ARBA" id="ARBA00004141"/>
    </source>
</evidence>
<feature type="transmembrane region" description="Helical" evidence="6">
    <location>
        <begin position="31"/>
        <end position="49"/>
    </location>
</feature>
<evidence type="ECO:0000256" key="4">
    <source>
        <dbReference type="ARBA" id="ARBA00022989"/>
    </source>
</evidence>
<dbReference type="InterPro" id="IPR000537">
    <property type="entry name" value="UbiA_prenyltransferase"/>
</dbReference>
<accession>A0ABZ2MBN9</accession>
<evidence type="ECO:0000256" key="3">
    <source>
        <dbReference type="ARBA" id="ARBA00022692"/>
    </source>
</evidence>
<feature type="transmembrane region" description="Helical" evidence="6">
    <location>
        <begin position="299"/>
        <end position="317"/>
    </location>
</feature>
<feature type="transmembrane region" description="Helical" evidence="6">
    <location>
        <begin position="173"/>
        <end position="194"/>
    </location>
</feature>
<dbReference type="PANTHER" id="PTHR42723">
    <property type="entry name" value="CHLOROPHYLL SYNTHASE"/>
    <property type="match status" value="1"/>
</dbReference>
<comment type="subcellular location">
    <subcellularLocation>
        <location evidence="1">Membrane</location>
        <topology evidence="1">Multi-pass membrane protein</topology>
    </subcellularLocation>
</comment>
<dbReference type="PANTHER" id="PTHR42723:SF1">
    <property type="entry name" value="CHLOROPHYLL SYNTHASE, CHLOROPLASTIC"/>
    <property type="match status" value="1"/>
</dbReference>
<protein>
    <submittedName>
        <fullName evidence="7">UbiA prenyltransferase family protein</fullName>
    </submittedName>
</protein>
<organism evidence="7 8">
    <name type="scientific">Pendulispora albinea</name>
    <dbReference type="NCBI Taxonomy" id="2741071"/>
    <lineage>
        <taxon>Bacteria</taxon>
        <taxon>Pseudomonadati</taxon>
        <taxon>Myxococcota</taxon>
        <taxon>Myxococcia</taxon>
        <taxon>Myxococcales</taxon>
        <taxon>Sorangiineae</taxon>
        <taxon>Pendulisporaceae</taxon>
        <taxon>Pendulispora</taxon>
    </lineage>
</organism>
<keyword evidence="8" id="KW-1185">Reference proteome</keyword>
<keyword evidence="4 6" id="KW-1133">Transmembrane helix</keyword>
<dbReference type="InterPro" id="IPR044878">
    <property type="entry name" value="UbiA_sf"/>
</dbReference>
<dbReference type="InterPro" id="IPR050475">
    <property type="entry name" value="Prenyltransferase_related"/>
</dbReference>
<proteinExistence type="predicted"/>
<dbReference type="RefSeq" id="WP_394829531.1">
    <property type="nucleotide sequence ID" value="NZ_CP089984.1"/>
</dbReference>
<feature type="transmembrane region" description="Helical" evidence="6">
    <location>
        <begin position="56"/>
        <end position="73"/>
    </location>
</feature>
<evidence type="ECO:0000313" key="8">
    <source>
        <dbReference type="Proteomes" id="UP001370348"/>
    </source>
</evidence>
<evidence type="ECO:0000256" key="2">
    <source>
        <dbReference type="ARBA" id="ARBA00022475"/>
    </source>
</evidence>
<evidence type="ECO:0000313" key="7">
    <source>
        <dbReference type="EMBL" id="WXB19932.1"/>
    </source>
</evidence>
<feature type="transmembrane region" description="Helical" evidence="6">
    <location>
        <begin position="236"/>
        <end position="258"/>
    </location>
</feature>
<dbReference type="EMBL" id="CP089984">
    <property type="protein sequence ID" value="WXB19932.1"/>
    <property type="molecule type" value="Genomic_DNA"/>
</dbReference>
<feature type="transmembrane region" description="Helical" evidence="6">
    <location>
        <begin position="107"/>
        <end position="133"/>
    </location>
</feature>